<evidence type="ECO:0000256" key="13">
    <source>
        <dbReference type="SAM" id="MobiDB-lite"/>
    </source>
</evidence>
<evidence type="ECO:0000256" key="6">
    <source>
        <dbReference type="ARBA" id="ARBA00022989"/>
    </source>
</evidence>
<name>A0A6A4FHV3_9STRA</name>
<dbReference type="GO" id="GO:0008554">
    <property type="term" value="F:P-type sodium transporter activity"/>
    <property type="evidence" value="ECO:0007669"/>
    <property type="project" value="UniProtKB-EC"/>
</dbReference>
<evidence type="ECO:0000256" key="10">
    <source>
        <dbReference type="ARBA" id="ARBA00035029"/>
    </source>
</evidence>
<dbReference type="PANTHER" id="PTHR24092">
    <property type="entry name" value="PROBABLE PHOSPHOLIPID-TRANSPORTING ATPASE"/>
    <property type="match status" value="1"/>
</dbReference>
<accession>A0A6A4FHV3</accession>
<reference evidence="14 15" key="1">
    <citation type="submission" date="2018-08" db="EMBL/GenBank/DDBJ databases">
        <title>Genomic investigation of the strawberry pathogen Phytophthora fragariae indicates pathogenicity is determined by transcriptional variation in three key races.</title>
        <authorList>
            <person name="Adams T.M."/>
            <person name="Armitage A.D."/>
            <person name="Sobczyk M.K."/>
            <person name="Bates H.J."/>
            <person name="Dunwell J.M."/>
            <person name="Nellist C.F."/>
            <person name="Harrison R.J."/>
        </authorList>
    </citation>
    <scope>NUCLEOTIDE SEQUENCE [LARGE SCALE GENOMIC DNA]</scope>
    <source>
        <strain evidence="14 15">SCRP333</strain>
    </source>
</reference>
<dbReference type="FunFam" id="3.40.50.1000:FF:000001">
    <property type="entry name" value="Phospholipid-transporting ATPase IC"/>
    <property type="match status" value="1"/>
</dbReference>
<evidence type="ECO:0000256" key="2">
    <source>
        <dbReference type="ARBA" id="ARBA00022692"/>
    </source>
</evidence>
<evidence type="ECO:0000256" key="1">
    <source>
        <dbReference type="ARBA" id="ARBA00004141"/>
    </source>
</evidence>
<keyword evidence="9" id="KW-0739">Sodium transport</keyword>
<keyword evidence="5" id="KW-1278">Translocase</keyword>
<protein>
    <recommendedName>
        <fullName evidence="12">P-type sodium-transporting ATPase4</fullName>
        <ecNumber evidence="10">7.2.2.3</ecNumber>
    </recommendedName>
</protein>
<evidence type="ECO:0000313" key="15">
    <source>
        <dbReference type="Proteomes" id="UP000434957"/>
    </source>
</evidence>
<evidence type="ECO:0000256" key="8">
    <source>
        <dbReference type="ARBA" id="ARBA00023136"/>
    </source>
</evidence>
<keyword evidence="8" id="KW-0472">Membrane</keyword>
<organism evidence="14 15">
    <name type="scientific">Phytophthora rubi</name>
    <dbReference type="NCBI Taxonomy" id="129364"/>
    <lineage>
        <taxon>Eukaryota</taxon>
        <taxon>Sar</taxon>
        <taxon>Stramenopiles</taxon>
        <taxon>Oomycota</taxon>
        <taxon>Peronosporomycetes</taxon>
        <taxon>Peronosporales</taxon>
        <taxon>Peronosporaceae</taxon>
        <taxon>Phytophthora</taxon>
    </lineage>
</organism>
<keyword evidence="3" id="KW-0547">Nucleotide-binding</keyword>
<keyword evidence="4" id="KW-0067">ATP-binding</keyword>
<evidence type="ECO:0000256" key="9">
    <source>
        <dbReference type="ARBA" id="ARBA00023201"/>
    </source>
</evidence>
<evidence type="ECO:0000256" key="4">
    <source>
        <dbReference type="ARBA" id="ARBA00022840"/>
    </source>
</evidence>
<dbReference type="Proteomes" id="UP000434957">
    <property type="component" value="Unassembled WGS sequence"/>
</dbReference>
<keyword evidence="6" id="KW-1133">Transmembrane helix</keyword>
<dbReference type="GO" id="GO:0140326">
    <property type="term" value="F:ATPase-coupled intramembrane lipid transporter activity"/>
    <property type="evidence" value="ECO:0007669"/>
    <property type="project" value="TreeGrafter"/>
</dbReference>
<dbReference type="Gene3D" id="3.40.50.1000">
    <property type="entry name" value="HAD superfamily/HAD-like"/>
    <property type="match status" value="1"/>
</dbReference>
<comment type="subcellular location">
    <subcellularLocation>
        <location evidence="1">Membrane</location>
        <topology evidence="1">Multi-pass membrane protein</topology>
    </subcellularLocation>
</comment>
<dbReference type="Gene3D" id="1.20.1110.10">
    <property type="entry name" value="Calcium-transporting ATPase, transmembrane domain"/>
    <property type="match status" value="1"/>
</dbReference>
<evidence type="ECO:0000256" key="3">
    <source>
        <dbReference type="ARBA" id="ARBA00022741"/>
    </source>
</evidence>
<proteinExistence type="predicted"/>
<dbReference type="AlphaFoldDB" id="A0A6A4FHV3"/>
<dbReference type="PANTHER" id="PTHR24092:SF150">
    <property type="entry name" value="PHOSPHOLIPID-TRANSPORTING ATPASE"/>
    <property type="match status" value="1"/>
</dbReference>
<feature type="region of interest" description="Disordered" evidence="13">
    <location>
        <begin position="112"/>
        <end position="135"/>
    </location>
</feature>
<dbReference type="InterPro" id="IPR018303">
    <property type="entry name" value="ATPase_P-typ_P_site"/>
</dbReference>
<keyword evidence="9" id="KW-0406">Ion transport</keyword>
<dbReference type="InterPro" id="IPR023214">
    <property type="entry name" value="HAD_sf"/>
</dbReference>
<dbReference type="EC" id="7.2.2.3" evidence="10"/>
<comment type="catalytic activity">
    <reaction evidence="11">
        <text>Na(+)(in) + ATP + H2O = Na(+)(out) + ADP + phosphate + H(+)</text>
        <dbReference type="Rhea" id="RHEA:14633"/>
        <dbReference type="ChEBI" id="CHEBI:15377"/>
        <dbReference type="ChEBI" id="CHEBI:15378"/>
        <dbReference type="ChEBI" id="CHEBI:29101"/>
        <dbReference type="ChEBI" id="CHEBI:30616"/>
        <dbReference type="ChEBI" id="CHEBI:43474"/>
        <dbReference type="ChEBI" id="CHEBI:456216"/>
        <dbReference type="EC" id="7.2.2.3"/>
    </reaction>
    <physiologicalReaction direction="left-to-right" evidence="11">
        <dbReference type="Rhea" id="RHEA:14634"/>
    </physiologicalReaction>
</comment>
<comment type="caution">
    <text evidence="14">The sequence shown here is derived from an EMBL/GenBank/DDBJ whole genome shotgun (WGS) entry which is preliminary data.</text>
</comment>
<dbReference type="GO" id="GO:0005524">
    <property type="term" value="F:ATP binding"/>
    <property type="evidence" value="ECO:0007669"/>
    <property type="project" value="UniProtKB-KW"/>
</dbReference>
<dbReference type="EMBL" id="QXFT01000765">
    <property type="protein sequence ID" value="KAE9336242.1"/>
    <property type="molecule type" value="Genomic_DNA"/>
</dbReference>
<evidence type="ECO:0000256" key="5">
    <source>
        <dbReference type="ARBA" id="ARBA00022967"/>
    </source>
</evidence>
<keyword evidence="2" id="KW-0812">Transmembrane</keyword>
<dbReference type="GO" id="GO:0005886">
    <property type="term" value="C:plasma membrane"/>
    <property type="evidence" value="ECO:0007669"/>
    <property type="project" value="TreeGrafter"/>
</dbReference>
<sequence length="135" mass="14681">MFGLCLASAIALAKQSPNLVTLYNTLVPISLYVSLDIIKVLQTNRITSAANMVYERTHAVARTSELDEELGQVEYVFSDKTGTLTCNVMEFRSSSDFAISCSNFEVELFPKPVPVQGPNPRTSTNPKTSSGSSPN</sequence>
<dbReference type="GO" id="GO:0045332">
    <property type="term" value="P:phospholipid translocation"/>
    <property type="evidence" value="ECO:0007669"/>
    <property type="project" value="TreeGrafter"/>
</dbReference>
<feature type="compositionally biased region" description="Polar residues" evidence="13">
    <location>
        <begin position="119"/>
        <end position="135"/>
    </location>
</feature>
<dbReference type="PROSITE" id="PS00154">
    <property type="entry name" value="ATPASE_E1_E2"/>
    <property type="match status" value="1"/>
</dbReference>
<keyword evidence="9" id="KW-0813">Transport</keyword>
<evidence type="ECO:0000256" key="7">
    <source>
        <dbReference type="ARBA" id="ARBA00023053"/>
    </source>
</evidence>
<evidence type="ECO:0000313" key="14">
    <source>
        <dbReference type="EMBL" id="KAE9336242.1"/>
    </source>
</evidence>
<keyword evidence="15" id="KW-1185">Reference proteome</keyword>
<evidence type="ECO:0000256" key="11">
    <source>
        <dbReference type="ARBA" id="ARBA00049499"/>
    </source>
</evidence>
<gene>
    <name evidence="14" type="ORF">PR003_g12602</name>
</gene>
<keyword evidence="7" id="KW-0915">Sodium</keyword>
<evidence type="ECO:0000256" key="12">
    <source>
        <dbReference type="ARBA" id="ARBA00067200"/>
    </source>
</evidence>